<dbReference type="Proteomes" id="UP000535838">
    <property type="component" value="Unassembled WGS sequence"/>
</dbReference>
<evidence type="ECO:0000313" key="4">
    <source>
        <dbReference type="Proteomes" id="UP000535838"/>
    </source>
</evidence>
<dbReference type="EMBL" id="JACJVQ010000014">
    <property type="protein sequence ID" value="MBB6635753.1"/>
    <property type="molecule type" value="Genomic_DNA"/>
</dbReference>
<comment type="caution">
    <text evidence="3">The sequence shown here is derived from an EMBL/GenBank/DDBJ whole genome shotgun (WGS) entry which is preliminary data.</text>
</comment>
<dbReference type="SUPFAM" id="SSF55961">
    <property type="entry name" value="Bet v1-like"/>
    <property type="match status" value="1"/>
</dbReference>
<dbReference type="InterPro" id="IPR013538">
    <property type="entry name" value="ASHA1/2-like_C"/>
</dbReference>
<dbReference type="InterPro" id="IPR023393">
    <property type="entry name" value="START-like_dom_sf"/>
</dbReference>
<dbReference type="RefSeq" id="WP_185120988.1">
    <property type="nucleotide sequence ID" value="NZ_JACJVQ010000014.1"/>
</dbReference>
<accession>A0A841STV5</accession>
<keyword evidence="4" id="KW-1185">Reference proteome</keyword>
<evidence type="ECO:0000259" key="2">
    <source>
        <dbReference type="Pfam" id="PF08327"/>
    </source>
</evidence>
<feature type="domain" description="Activator of Hsp90 ATPase homologue 1/2-like C-terminal" evidence="2">
    <location>
        <begin position="27"/>
        <end position="135"/>
    </location>
</feature>
<reference evidence="3 4" key="1">
    <citation type="submission" date="2020-08" db="EMBL/GenBank/DDBJ databases">
        <title>Cohnella phylogeny.</title>
        <authorList>
            <person name="Dunlap C."/>
        </authorList>
    </citation>
    <scope>NUCLEOTIDE SEQUENCE [LARGE SCALE GENOMIC DNA]</scope>
    <source>
        <strain evidence="3 4">DSM 25241</strain>
    </source>
</reference>
<proteinExistence type="inferred from homology"/>
<dbReference type="CDD" id="cd07814">
    <property type="entry name" value="SRPBCC_CalC_Aha1-like"/>
    <property type="match status" value="1"/>
</dbReference>
<evidence type="ECO:0000256" key="1">
    <source>
        <dbReference type="ARBA" id="ARBA00006817"/>
    </source>
</evidence>
<comment type="similarity">
    <text evidence="1">Belongs to the AHA1 family.</text>
</comment>
<sequence>MNKHGRQVGQTAATGFQIGVRRTLPISAEAAWAYLVSPEGLELWLGNVPNLSIREGEAFGSPEGISGELRVVKPESQLRLRWKKNGWEKPSTLQIRLLPGKAGQTTISFHQENLDHPNTRELMKMRWESVLNEIRHRTSSANNHAEERINP</sequence>
<gene>
    <name evidence="3" type="ORF">H7B67_16665</name>
</gene>
<dbReference type="Gene3D" id="3.30.530.20">
    <property type="match status" value="1"/>
</dbReference>
<name>A0A841STV5_9BACL</name>
<evidence type="ECO:0000313" key="3">
    <source>
        <dbReference type="EMBL" id="MBB6635753.1"/>
    </source>
</evidence>
<dbReference type="Pfam" id="PF08327">
    <property type="entry name" value="AHSA1"/>
    <property type="match status" value="1"/>
</dbReference>
<protein>
    <submittedName>
        <fullName evidence="3">SRPBCC domain-containing protein</fullName>
    </submittedName>
</protein>
<organism evidence="3 4">
    <name type="scientific">Cohnella thailandensis</name>
    <dbReference type="NCBI Taxonomy" id="557557"/>
    <lineage>
        <taxon>Bacteria</taxon>
        <taxon>Bacillati</taxon>
        <taxon>Bacillota</taxon>
        <taxon>Bacilli</taxon>
        <taxon>Bacillales</taxon>
        <taxon>Paenibacillaceae</taxon>
        <taxon>Cohnella</taxon>
    </lineage>
</organism>
<dbReference type="AlphaFoldDB" id="A0A841STV5"/>